<organism evidence="1 2">
    <name type="scientific">Lepeophtheirus salmonis</name>
    <name type="common">Salmon louse</name>
    <name type="synonym">Caligus salmonis</name>
    <dbReference type="NCBI Taxonomy" id="72036"/>
    <lineage>
        <taxon>Eukaryota</taxon>
        <taxon>Metazoa</taxon>
        <taxon>Ecdysozoa</taxon>
        <taxon>Arthropoda</taxon>
        <taxon>Crustacea</taxon>
        <taxon>Multicrustacea</taxon>
        <taxon>Hexanauplia</taxon>
        <taxon>Copepoda</taxon>
        <taxon>Siphonostomatoida</taxon>
        <taxon>Caligidae</taxon>
        <taxon>Lepeophtheirus</taxon>
    </lineage>
</organism>
<evidence type="ECO:0000313" key="1">
    <source>
        <dbReference type="EMBL" id="CAF2970267.1"/>
    </source>
</evidence>
<dbReference type="EMBL" id="HG994585">
    <property type="protein sequence ID" value="CAF2970267.1"/>
    <property type="molecule type" value="Genomic_DNA"/>
</dbReference>
<dbReference type="AlphaFoldDB" id="A0A7R8CYL1"/>
<name>A0A7R8CYL1_LEPSM</name>
<gene>
    <name evidence="1" type="ORF">LSAA_11969</name>
</gene>
<dbReference type="Proteomes" id="UP000675881">
    <property type="component" value="Chromosome 6"/>
</dbReference>
<protein>
    <submittedName>
        <fullName evidence="1">(salmon louse) hypothetical protein</fullName>
    </submittedName>
</protein>
<proteinExistence type="predicted"/>
<reference evidence="1" key="1">
    <citation type="submission" date="2021-02" db="EMBL/GenBank/DDBJ databases">
        <authorList>
            <person name="Bekaert M."/>
        </authorList>
    </citation>
    <scope>NUCLEOTIDE SEQUENCE</scope>
    <source>
        <strain evidence="1">IoA-00</strain>
    </source>
</reference>
<accession>A0A7R8CYL1</accession>
<sequence>MNENITLVCGPRCEMCLAPLCLDHEILEELEFSRKATHEELQEFINGPQYFVPHHRRISFNDCLLNGQRLQPNQLVKVWLAWKFQEFVWHIGEKAILKYLSEEQKIKANDFVFSGFMEHQDCLPSTICNSCRFFLKDGSTELVKRLVPICKDVNSDIQVIVKIQFSSRAIQGLQRLGNEALVFIVVLPYPVETYKEVHTLISALSLSYLDLISSMDLNLCNMVLGFSLAVPSMLAKSELVMKFKERGSVLSKAKDFKNCVHEPLFDLPSDTLTEDVLVLRELYLLLGAGNKLLDALNMA</sequence>
<keyword evidence="2" id="KW-1185">Reference proteome</keyword>
<evidence type="ECO:0000313" key="2">
    <source>
        <dbReference type="Proteomes" id="UP000675881"/>
    </source>
</evidence>